<reference evidence="2" key="1">
    <citation type="journal article" date="2014" name="Int. J. Syst. Evol. Microbiol.">
        <title>Complete genome sequence of Corynebacterium casei LMG S-19264T (=DSM 44701T), isolated from a smear-ripened cheese.</title>
        <authorList>
            <consortium name="US DOE Joint Genome Institute (JGI-PGF)"/>
            <person name="Walter F."/>
            <person name="Albersmeier A."/>
            <person name="Kalinowski J."/>
            <person name="Ruckert C."/>
        </authorList>
    </citation>
    <scope>NUCLEOTIDE SEQUENCE</scope>
    <source>
        <strain evidence="2">JCM 3276</strain>
    </source>
</reference>
<sequence length="424" mass="46233">MDHPSALAPVPAELEKRRALRRMKGVALAFLGGATLIFLAMTLWQSAGAPPWVGYVKAAAEAGMVGALADWFAVTALFRRPLGLPIPHTAIIPTKKDQLGQSLGDFVGSNFLSEDVVRERLRRVGVAAKLGAWLARRENADRVTAELSTAAGGLVTVLRDDDVQAVVEQAVVKRIMDAPWGPPLGKVLERVFADGSHHKLVDLLCDQAYEWVQGNHDQIVTVVSGRSPTWSPKFVDALVADKVYNEALSFAWNVKTDVNHPMRLALDRFLGEFAHDLQHDPKVMGKAEALKQQVVDHPEVQKLIGSIWATAKRLLLDAAGDPSSELRTRVRAGLVTLGERLESDDALRAKADGWVEGAAAHVVLNYRDEITTLITDTVRRWDGEETARKVELQVGRDLQFIRINGTVVGALAGLAIYTVAQLIG</sequence>
<dbReference type="Proteomes" id="UP000660680">
    <property type="component" value="Unassembled WGS sequence"/>
</dbReference>
<dbReference type="AlphaFoldDB" id="A0A918G6R6"/>
<reference evidence="2" key="2">
    <citation type="submission" date="2020-09" db="EMBL/GenBank/DDBJ databases">
        <authorList>
            <person name="Sun Q."/>
            <person name="Ohkuma M."/>
        </authorList>
    </citation>
    <scope>NUCLEOTIDE SEQUENCE</scope>
    <source>
        <strain evidence="2">JCM 3276</strain>
    </source>
</reference>
<keyword evidence="1" id="KW-1133">Transmembrane helix</keyword>
<dbReference type="PANTHER" id="PTHR38442">
    <property type="entry name" value="INNER MEMBRANE PROTEIN-RELATED"/>
    <property type="match status" value="1"/>
</dbReference>
<feature type="transmembrane region" description="Helical" evidence="1">
    <location>
        <begin position="26"/>
        <end position="46"/>
    </location>
</feature>
<dbReference type="PANTHER" id="PTHR38442:SF1">
    <property type="entry name" value="INNER MEMBRANE PROTEIN"/>
    <property type="match status" value="1"/>
</dbReference>
<organism evidence="2 3">
    <name type="scientific">Actinokineospora fastidiosa</name>
    <dbReference type="NCBI Taxonomy" id="1816"/>
    <lineage>
        <taxon>Bacteria</taxon>
        <taxon>Bacillati</taxon>
        <taxon>Actinomycetota</taxon>
        <taxon>Actinomycetes</taxon>
        <taxon>Pseudonocardiales</taxon>
        <taxon>Pseudonocardiaceae</taxon>
        <taxon>Actinokineospora</taxon>
    </lineage>
</organism>
<comment type="caution">
    <text evidence="2">The sequence shown here is derived from an EMBL/GenBank/DDBJ whole genome shotgun (WGS) entry which is preliminary data.</text>
</comment>
<keyword evidence="1" id="KW-0472">Membrane</keyword>
<dbReference type="InterPro" id="IPR007383">
    <property type="entry name" value="DUF445"/>
</dbReference>
<dbReference type="EMBL" id="BMRB01000001">
    <property type="protein sequence ID" value="GGS21702.1"/>
    <property type="molecule type" value="Genomic_DNA"/>
</dbReference>
<dbReference type="Pfam" id="PF04286">
    <property type="entry name" value="DUF445"/>
    <property type="match status" value="1"/>
</dbReference>
<protein>
    <submittedName>
        <fullName evidence="2">Membrane protein</fullName>
    </submittedName>
</protein>
<gene>
    <name evidence="2" type="ORF">GCM10010171_13080</name>
</gene>
<keyword evidence="1" id="KW-0812">Transmembrane</keyword>
<proteinExistence type="predicted"/>
<evidence type="ECO:0000313" key="3">
    <source>
        <dbReference type="Proteomes" id="UP000660680"/>
    </source>
</evidence>
<dbReference type="GO" id="GO:0005886">
    <property type="term" value="C:plasma membrane"/>
    <property type="evidence" value="ECO:0007669"/>
    <property type="project" value="TreeGrafter"/>
</dbReference>
<keyword evidence="3" id="KW-1185">Reference proteome</keyword>
<evidence type="ECO:0000256" key="1">
    <source>
        <dbReference type="SAM" id="Phobius"/>
    </source>
</evidence>
<accession>A0A918G6R6</accession>
<evidence type="ECO:0000313" key="2">
    <source>
        <dbReference type="EMBL" id="GGS21702.1"/>
    </source>
</evidence>
<name>A0A918G6R6_9PSEU</name>